<protein>
    <submittedName>
        <fullName evidence="3">Uncharacterized protein</fullName>
    </submittedName>
</protein>
<name>A0A0H5PB73_NOCFR</name>
<geneLocation type="plasmid" evidence="3">
    <name>2</name>
</geneLocation>
<dbReference type="EMBL" id="LN868939">
    <property type="protein sequence ID" value="CRY79851.1"/>
    <property type="molecule type" value="Genomic_DNA"/>
</dbReference>
<sequence length="102" mass="10887">MNRETRKALRDLDDARDEVVYLRTGVRVGLCASAIGAPVATTGAFVGVGGSTYGWVCVAIGGLLLMAGVCIVAIFAEELDAARRRLKKAERRYEDLTLDGAL</sequence>
<keyword evidence="2" id="KW-0812">Transmembrane</keyword>
<feature type="transmembrane region" description="Helical" evidence="2">
    <location>
        <begin position="53"/>
        <end position="76"/>
    </location>
</feature>
<gene>
    <name evidence="3" type="ORF">ERS450000_03504</name>
</gene>
<keyword evidence="3" id="KW-0614">Plasmid</keyword>
<keyword evidence="2" id="KW-1133">Transmembrane helix</keyword>
<feature type="coiled-coil region" evidence="1">
    <location>
        <begin position="72"/>
        <end position="99"/>
    </location>
</feature>
<accession>A0A0H5PB73</accession>
<dbReference type="AlphaFoldDB" id="A0A0H5PB73"/>
<dbReference type="KEGG" id="nfr:ERS450000_03504"/>
<reference evidence="4" key="1">
    <citation type="submission" date="2015-03" db="EMBL/GenBank/DDBJ databases">
        <authorList>
            <consortium name="Pathogen Informatics"/>
        </authorList>
    </citation>
    <scope>NUCLEOTIDE SEQUENCE [LARGE SCALE GENOMIC DNA]</scope>
    <source>
        <strain evidence="4">NCTC11134</strain>
        <plasmid evidence="4">2</plasmid>
    </source>
</reference>
<keyword evidence="2" id="KW-0472">Membrane</keyword>
<evidence type="ECO:0000313" key="4">
    <source>
        <dbReference type="Proteomes" id="UP000057820"/>
    </source>
</evidence>
<dbReference type="Proteomes" id="UP000057820">
    <property type="component" value="Plasmid 2"/>
</dbReference>
<proteinExistence type="predicted"/>
<organism evidence="3 4">
    <name type="scientific">Nocardia farcinica</name>
    <dbReference type="NCBI Taxonomy" id="37329"/>
    <lineage>
        <taxon>Bacteria</taxon>
        <taxon>Bacillati</taxon>
        <taxon>Actinomycetota</taxon>
        <taxon>Actinomycetes</taxon>
        <taxon>Mycobacteriales</taxon>
        <taxon>Nocardiaceae</taxon>
        <taxon>Nocardia</taxon>
    </lineage>
</organism>
<keyword evidence="1" id="KW-0175">Coiled coil</keyword>
<evidence type="ECO:0000313" key="3">
    <source>
        <dbReference type="EMBL" id="CRY79851.1"/>
    </source>
</evidence>
<feature type="transmembrane region" description="Helical" evidence="2">
    <location>
        <begin position="20"/>
        <end position="41"/>
    </location>
</feature>
<evidence type="ECO:0000256" key="2">
    <source>
        <dbReference type="SAM" id="Phobius"/>
    </source>
</evidence>
<dbReference type="RefSeq" id="WP_060593567.1">
    <property type="nucleotide sequence ID" value="NZ_CP031418.1"/>
</dbReference>
<evidence type="ECO:0000256" key="1">
    <source>
        <dbReference type="SAM" id="Coils"/>
    </source>
</evidence>